<name>A0A074ZZF4_OPIVI</name>
<feature type="region of interest" description="Disordered" evidence="1">
    <location>
        <begin position="63"/>
        <end position="99"/>
    </location>
</feature>
<dbReference type="Proteomes" id="UP000054324">
    <property type="component" value="Unassembled WGS sequence"/>
</dbReference>
<dbReference type="EMBL" id="KL596646">
    <property type="protein sequence ID" value="KER31397.1"/>
    <property type="molecule type" value="Genomic_DNA"/>
</dbReference>
<proteinExistence type="predicted"/>
<protein>
    <submittedName>
        <fullName evidence="2">Uncharacterized protein</fullName>
    </submittedName>
</protein>
<organism evidence="2 3">
    <name type="scientific">Opisthorchis viverrini</name>
    <name type="common">Southeast Asian liver fluke</name>
    <dbReference type="NCBI Taxonomy" id="6198"/>
    <lineage>
        <taxon>Eukaryota</taxon>
        <taxon>Metazoa</taxon>
        <taxon>Spiralia</taxon>
        <taxon>Lophotrochozoa</taxon>
        <taxon>Platyhelminthes</taxon>
        <taxon>Trematoda</taxon>
        <taxon>Digenea</taxon>
        <taxon>Opisthorchiida</taxon>
        <taxon>Opisthorchiata</taxon>
        <taxon>Opisthorchiidae</taxon>
        <taxon>Opisthorchis</taxon>
    </lineage>
</organism>
<dbReference type="AlphaFoldDB" id="A0A074ZZF4"/>
<evidence type="ECO:0000313" key="2">
    <source>
        <dbReference type="EMBL" id="KER31397.1"/>
    </source>
</evidence>
<feature type="compositionally biased region" description="Basic and acidic residues" evidence="1">
    <location>
        <begin position="63"/>
        <end position="80"/>
    </location>
</feature>
<keyword evidence="3" id="KW-1185">Reference proteome</keyword>
<accession>A0A074ZZF4</accession>
<dbReference type="CTD" id="20316501"/>
<dbReference type="RefSeq" id="XP_009164791.1">
    <property type="nucleotide sequence ID" value="XM_009166527.1"/>
</dbReference>
<dbReference type="GeneID" id="20316501"/>
<evidence type="ECO:0000313" key="3">
    <source>
        <dbReference type="Proteomes" id="UP000054324"/>
    </source>
</evidence>
<dbReference type="KEGG" id="ovi:T265_02313"/>
<evidence type="ECO:0000256" key="1">
    <source>
        <dbReference type="SAM" id="MobiDB-lite"/>
    </source>
</evidence>
<sequence length="117" mass="13334">MQPDKATTNLYSRETGFTCHSHPSYREIRSNLSQLCGGGHWPSSSSIQNQLVGSILVRKRRLEYGDGSRKNHSTKTDVEKRRRNCGLRSRGNVSKKDSASQLRQISGIIYQHFRQDV</sequence>
<reference evidence="2 3" key="1">
    <citation type="submission" date="2013-11" db="EMBL/GenBank/DDBJ databases">
        <title>Opisthorchis viverrini - life in the bile duct.</title>
        <authorList>
            <person name="Young N.D."/>
            <person name="Nagarajan N."/>
            <person name="Lin S.J."/>
            <person name="Korhonen P.K."/>
            <person name="Jex A.R."/>
            <person name="Hall R.S."/>
            <person name="Safavi-Hemami H."/>
            <person name="Kaewkong W."/>
            <person name="Bertrand D."/>
            <person name="Gao S."/>
            <person name="Seet Q."/>
            <person name="Wongkham S."/>
            <person name="Teh B.T."/>
            <person name="Wongkham C."/>
            <person name="Intapan P.M."/>
            <person name="Maleewong W."/>
            <person name="Yang X."/>
            <person name="Hu M."/>
            <person name="Wang Z."/>
            <person name="Hofmann A."/>
            <person name="Sternberg P.W."/>
            <person name="Tan P."/>
            <person name="Wang J."/>
            <person name="Gasser R.B."/>
        </authorList>
    </citation>
    <scope>NUCLEOTIDE SEQUENCE [LARGE SCALE GENOMIC DNA]</scope>
</reference>
<gene>
    <name evidence="2" type="ORF">T265_02313</name>
</gene>